<dbReference type="Gene3D" id="3.40.190.170">
    <property type="entry name" value="Bacterial extracellular solute-binding protein, family 7"/>
    <property type="match status" value="1"/>
</dbReference>
<gene>
    <name evidence="3" type="ORF">DY262_14570</name>
</gene>
<proteinExistence type="predicted"/>
<sequence>MKLATPRTLLLALALAPLLSSAQTVLTTSMFVPQTHPVMKAVSQWCDDVAQATDKRVSCNILPKPVAGPAATFDAVRDGLADLSFGIHGYTPGRFVLTSVAELPFLGHSAEINSVAYQRIFERHDAFAKEHKGLKVLSVFTHGPADIYLSKRPIKTLADLGGLKFRVGGGMVKDVAQALGASAILKPSVESYELMSAGVVDGVFFPAESVPVYRLEKFIKYRTNIPGGLYNTSFAMFMNEGTWGRLSAADRAAIEKLSGEPLARRIGREWDAADQRGRAALDAIGVDSSPSSPALIEAIRQKTAPLEQQWVDAAKQKGLPNAAQVLQELRAEIAKQQR</sequence>
<dbReference type="InterPro" id="IPR038404">
    <property type="entry name" value="TRAP_DctP_sf"/>
</dbReference>
<evidence type="ECO:0000256" key="2">
    <source>
        <dbReference type="SAM" id="SignalP"/>
    </source>
</evidence>
<evidence type="ECO:0000313" key="4">
    <source>
        <dbReference type="Proteomes" id="UP000261931"/>
    </source>
</evidence>
<feature type="signal peptide" evidence="2">
    <location>
        <begin position="1"/>
        <end position="22"/>
    </location>
</feature>
<keyword evidence="4" id="KW-1185">Reference proteome</keyword>
<dbReference type="PANTHER" id="PTHR33376:SF15">
    <property type="entry name" value="BLL6794 PROTEIN"/>
    <property type="match status" value="1"/>
</dbReference>
<dbReference type="AlphaFoldDB" id="A0A372EHR2"/>
<keyword evidence="1 2" id="KW-0732">Signal</keyword>
<comment type="caution">
    <text evidence="3">The sequence shown here is derived from an EMBL/GenBank/DDBJ whole genome shotgun (WGS) entry which is preliminary data.</text>
</comment>
<dbReference type="NCBIfam" id="NF037995">
    <property type="entry name" value="TRAP_S1"/>
    <property type="match status" value="1"/>
</dbReference>
<organism evidence="3 4">
    <name type="scientific">Hydrogenophaga borbori</name>
    <dbReference type="NCBI Taxonomy" id="2294117"/>
    <lineage>
        <taxon>Bacteria</taxon>
        <taxon>Pseudomonadati</taxon>
        <taxon>Pseudomonadota</taxon>
        <taxon>Betaproteobacteria</taxon>
        <taxon>Burkholderiales</taxon>
        <taxon>Comamonadaceae</taxon>
        <taxon>Hydrogenophaga</taxon>
    </lineage>
</organism>
<dbReference type="Pfam" id="PF03480">
    <property type="entry name" value="DctP"/>
    <property type="match status" value="1"/>
</dbReference>
<dbReference type="GO" id="GO:0055085">
    <property type="term" value="P:transmembrane transport"/>
    <property type="evidence" value="ECO:0007669"/>
    <property type="project" value="InterPro"/>
</dbReference>
<reference evidence="3 4" key="1">
    <citation type="submission" date="2018-08" db="EMBL/GenBank/DDBJ databases">
        <title>Hydrogenophaga sp. LA-38 isolated from sludge.</title>
        <authorList>
            <person name="Im W.-T."/>
        </authorList>
    </citation>
    <scope>NUCLEOTIDE SEQUENCE [LARGE SCALE GENOMIC DNA]</scope>
    <source>
        <strain evidence="3 4">LA-38</strain>
    </source>
</reference>
<evidence type="ECO:0000313" key="3">
    <source>
        <dbReference type="EMBL" id="RFP77965.1"/>
    </source>
</evidence>
<dbReference type="SUPFAM" id="SSF53850">
    <property type="entry name" value="Periplasmic binding protein-like II"/>
    <property type="match status" value="1"/>
</dbReference>
<accession>A0A372EHR2</accession>
<protein>
    <submittedName>
        <fullName evidence="3">ABC transporter substrate-binding protein</fullName>
    </submittedName>
</protein>
<feature type="chain" id="PRO_5017018231" evidence="2">
    <location>
        <begin position="23"/>
        <end position="338"/>
    </location>
</feature>
<dbReference type="RefSeq" id="WP_116959830.1">
    <property type="nucleotide sequence ID" value="NZ_QVLS01000008.1"/>
</dbReference>
<name>A0A372EHR2_9BURK</name>
<dbReference type="CDD" id="cd13665">
    <property type="entry name" value="PBP2_TRAP_Dctp3_4"/>
    <property type="match status" value="1"/>
</dbReference>
<evidence type="ECO:0000256" key="1">
    <source>
        <dbReference type="ARBA" id="ARBA00022729"/>
    </source>
</evidence>
<dbReference type="Proteomes" id="UP000261931">
    <property type="component" value="Unassembled WGS sequence"/>
</dbReference>
<dbReference type="InterPro" id="IPR018389">
    <property type="entry name" value="DctP_fam"/>
</dbReference>
<dbReference type="PANTHER" id="PTHR33376">
    <property type="match status" value="1"/>
</dbReference>
<dbReference type="EMBL" id="QVLS01000008">
    <property type="protein sequence ID" value="RFP77965.1"/>
    <property type="molecule type" value="Genomic_DNA"/>
</dbReference>